<dbReference type="GO" id="GO:0005251">
    <property type="term" value="F:delayed rectifier potassium channel activity"/>
    <property type="evidence" value="ECO:0007669"/>
    <property type="project" value="TreeGrafter"/>
</dbReference>
<feature type="domain" description="Potassium channel tetramerisation-type BTB" evidence="16">
    <location>
        <begin position="293"/>
        <end position="386"/>
    </location>
</feature>
<dbReference type="Proteomes" id="UP000835052">
    <property type="component" value="Unassembled WGS sequence"/>
</dbReference>
<comment type="caution">
    <text evidence="17">The sequence shown here is derived from an EMBL/GenBank/DDBJ whole genome shotgun (WGS) entry which is preliminary data.</text>
</comment>
<evidence type="ECO:0000259" key="15">
    <source>
        <dbReference type="Pfam" id="PF00520"/>
    </source>
</evidence>
<dbReference type="PANTHER" id="PTHR11537:SF254">
    <property type="entry name" value="POTASSIUM VOLTAGE-GATED CHANNEL PROTEIN SHAB"/>
    <property type="match status" value="1"/>
</dbReference>
<keyword evidence="4" id="KW-0633">Potassium transport</keyword>
<feature type="domain" description="Ion transport" evidence="15">
    <location>
        <begin position="439"/>
        <end position="681"/>
    </location>
</feature>
<evidence type="ECO:0000256" key="10">
    <source>
        <dbReference type="ARBA" id="ARBA00023065"/>
    </source>
</evidence>
<dbReference type="FunFam" id="1.10.287.70:FF:000005">
    <property type="entry name" value="potassium voltage-gated channel subfamily G member 1"/>
    <property type="match status" value="1"/>
</dbReference>
<evidence type="ECO:0000256" key="14">
    <source>
        <dbReference type="SAM" id="Phobius"/>
    </source>
</evidence>
<dbReference type="InterPro" id="IPR003968">
    <property type="entry name" value="K_chnl_volt-dep_Kv"/>
</dbReference>
<evidence type="ECO:0000256" key="8">
    <source>
        <dbReference type="ARBA" id="ARBA00022958"/>
    </source>
</evidence>
<organism evidence="17 18">
    <name type="scientific">Caenorhabditis auriculariae</name>
    <dbReference type="NCBI Taxonomy" id="2777116"/>
    <lineage>
        <taxon>Eukaryota</taxon>
        <taxon>Metazoa</taxon>
        <taxon>Ecdysozoa</taxon>
        <taxon>Nematoda</taxon>
        <taxon>Chromadorea</taxon>
        <taxon>Rhabditida</taxon>
        <taxon>Rhabditina</taxon>
        <taxon>Rhabditomorpha</taxon>
        <taxon>Rhabditoidea</taxon>
        <taxon>Rhabditidae</taxon>
        <taxon>Peloderinae</taxon>
        <taxon>Caenorhabditis</taxon>
    </lineage>
</organism>
<name>A0A8S1GZR5_9PELO</name>
<keyword evidence="5 14" id="KW-0812">Transmembrane</keyword>
<evidence type="ECO:0000256" key="2">
    <source>
        <dbReference type="ARBA" id="ARBA00022448"/>
    </source>
</evidence>
<dbReference type="AlphaFoldDB" id="A0A8S1GZR5"/>
<dbReference type="Pfam" id="PF02214">
    <property type="entry name" value="BTB_2"/>
    <property type="match status" value="1"/>
</dbReference>
<reference evidence="17" key="1">
    <citation type="submission" date="2020-10" db="EMBL/GenBank/DDBJ databases">
        <authorList>
            <person name="Kikuchi T."/>
        </authorList>
    </citation>
    <scope>NUCLEOTIDE SEQUENCE</scope>
    <source>
        <strain evidence="17">NKZ352</strain>
    </source>
</reference>
<dbReference type="FunFam" id="1.20.120.350:FF:000070">
    <property type="entry name" value="K+ channel tetramerization domain protein"/>
    <property type="match status" value="1"/>
</dbReference>
<evidence type="ECO:0000256" key="6">
    <source>
        <dbReference type="ARBA" id="ARBA00022826"/>
    </source>
</evidence>
<dbReference type="InterPro" id="IPR003971">
    <property type="entry name" value="K_chnl_volt-dep_Kv5/Kv9"/>
</dbReference>
<keyword evidence="6" id="KW-0631">Potassium channel</keyword>
<feature type="transmembrane region" description="Helical" evidence="14">
    <location>
        <begin position="652"/>
        <end position="673"/>
    </location>
</feature>
<dbReference type="Pfam" id="PF00520">
    <property type="entry name" value="Ion_trans"/>
    <property type="match status" value="1"/>
</dbReference>
<keyword evidence="2" id="KW-0813">Transport</keyword>
<evidence type="ECO:0000256" key="12">
    <source>
        <dbReference type="ARBA" id="ARBA00023303"/>
    </source>
</evidence>
<dbReference type="PRINTS" id="PR01494">
    <property type="entry name" value="KV9CHANNEL"/>
</dbReference>
<keyword evidence="18" id="KW-1185">Reference proteome</keyword>
<dbReference type="GO" id="GO:0008076">
    <property type="term" value="C:voltage-gated potassium channel complex"/>
    <property type="evidence" value="ECO:0007669"/>
    <property type="project" value="InterPro"/>
</dbReference>
<keyword evidence="12" id="KW-0407">Ion channel</keyword>
<proteinExistence type="predicted"/>
<dbReference type="Gene3D" id="2.40.50.140">
    <property type="entry name" value="Nucleic acid-binding proteins"/>
    <property type="match status" value="1"/>
</dbReference>
<dbReference type="EMBL" id="CAJGYM010000008">
    <property type="protein sequence ID" value="CAD6188394.1"/>
    <property type="molecule type" value="Genomic_DNA"/>
</dbReference>
<dbReference type="Gene3D" id="1.20.120.350">
    <property type="entry name" value="Voltage-gated potassium channels. Chain C"/>
    <property type="match status" value="1"/>
</dbReference>
<evidence type="ECO:0000259" key="16">
    <source>
        <dbReference type="Pfam" id="PF02214"/>
    </source>
</evidence>
<gene>
    <name evidence="17" type="ORF">CAUJ_LOCUS4313</name>
</gene>
<feature type="transmembrane region" description="Helical" evidence="14">
    <location>
        <begin position="624"/>
        <end position="640"/>
    </location>
</feature>
<feature type="compositionally biased region" description="Polar residues" evidence="13">
    <location>
        <begin position="249"/>
        <end position="262"/>
    </location>
</feature>
<keyword evidence="3" id="KW-1003">Cell membrane</keyword>
<keyword evidence="11 14" id="KW-0472">Membrane</keyword>
<feature type="region of interest" description="Disordered" evidence="13">
    <location>
        <begin position="249"/>
        <end position="270"/>
    </location>
</feature>
<dbReference type="CDD" id="cd18317">
    <property type="entry name" value="BTB_POZ_Kv"/>
    <property type="match status" value="1"/>
</dbReference>
<keyword evidence="10" id="KW-0406">Ion transport</keyword>
<evidence type="ECO:0000256" key="13">
    <source>
        <dbReference type="SAM" id="MobiDB-lite"/>
    </source>
</evidence>
<dbReference type="SUPFAM" id="SSF110324">
    <property type="entry name" value="Ribosomal L27 protein-like"/>
    <property type="match status" value="1"/>
</dbReference>
<dbReference type="Gene3D" id="2.40.50.100">
    <property type="match status" value="1"/>
</dbReference>
<dbReference type="OrthoDB" id="296522at2759"/>
<dbReference type="GO" id="GO:0051260">
    <property type="term" value="P:protein homooligomerization"/>
    <property type="evidence" value="ECO:0007669"/>
    <property type="project" value="InterPro"/>
</dbReference>
<dbReference type="GO" id="GO:0001508">
    <property type="term" value="P:action potential"/>
    <property type="evidence" value="ECO:0007669"/>
    <property type="project" value="TreeGrafter"/>
</dbReference>
<evidence type="ECO:0000313" key="17">
    <source>
        <dbReference type="EMBL" id="CAD6188394.1"/>
    </source>
</evidence>
<evidence type="ECO:0008006" key="19">
    <source>
        <dbReference type="Google" id="ProtNLM"/>
    </source>
</evidence>
<dbReference type="InterPro" id="IPR027359">
    <property type="entry name" value="Volt_channel_dom_sf"/>
</dbReference>
<sequence>MSTQNTLGRLVAPGDKILDEIGEYSLGKGIFEANKKIFASTAGYVNIYGYRDKTDRLIQVVEVRRKENQADNELLPFVGAVVTAKVRAIGLRFAKCDILSVGDKVYKKRYAALLPKKKLKENEPELTEPFKNFVKPKDLILAKICEDSSIRDKFVLTIAEDQLGVVLCRGRFGENMEMIDWKFVRSTRTGKSEPRNHQAVHLGVEKKYNSDIAAAAKLASMRSRIDALRIVPLGELLCIRQLYPTKNSCYQDTPQERSTSGTPDRRSSDEEILGAERKCEIFIGDVPSNDSFVRINVGGQRFMLRKETILRRGVGRLVQLVNQEVDAHSEADAYFRSSNEYYFERAPALFHIIYQFYITGQIHQPSHLCPMDIVEELDYWQIVSEQYLAECCCADIAIKEENDVDEVVKPNLFKTLRFGNIRKQIWDIIEEPASSGKAQVFAALSVLFVLVSISGLVLGSLPELQVPLHSSENSTEIVEMEPLPIIGYVEYVCIVWFTFEYGMKMLVSAERQKTFMQLLNIIDLLAILPFIIEMMLLVFGVSTEQLRDLKGAFLVIRILRVLRVIRVLKLGRYSSGLQMFGKTLKASFRQLGMMAMVVMTGVIFFSTLVYFLEKDEPNSKFHSIPAACWWCIVTMTTVGYGDLTPITVPGKLVATGAIACGVLVLALPITIIVDNFMKVAEGERPHGGGPAPRVRTSGLYSSRETPQSEPLAPGTVAPC</sequence>
<dbReference type="SUPFAM" id="SSF81324">
    <property type="entry name" value="Voltage-gated potassium channels"/>
    <property type="match status" value="1"/>
</dbReference>
<dbReference type="Gene3D" id="1.10.287.70">
    <property type="match status" value="1"/>
</dbReference>
<keyword evidence="7" id="KW-0851">Voltage-gated channel</keyword>
<protein>
    <recommendedName>
        <fullName evidence="19">BTB domain-containing protein</fullName>
    </recommendedName>
</protein>
<evidence type="ECO:0000256" key="1">
    <source>
        <dbReference type="ARBA" id="ARBA00004651"/>
    </source>
</evidence>
<feature type="transmembrane region" description="Helical" evidence="14">
    <location>
        <begin position="440"/>
        <end position="462"/>
    </location>
</feature>
<dbReference type="PRINTS" id="PR00169">
    <property type="entry name" value="KCHANNEL"/>
</dbReference>
<dbReference type="InterPro" id="IPR011333">
    <property type="entry name" value="SKP1/BTB/POZ_sf"/>
</dbReference>
<feature type="compositionally biased region" description="Polar residues" evidence="13">
    <location>
        <begin position="698"/>
        <end position="708"/>
    </location>
</feature>
<keyword evidence="8" id="KW-0630">Potassium</keyword>
<dbReference type="InterPro" id="IPR005821">
    <property type="entry name" value="Ion_trans_dom"/>
</dbReference>
<dbReference type="PANTHER" id="PTHR11537">
    <property type="entry name" value="VOLTAGE-GATED POTASSIUM CHANNEL"/>
    <property type="match status" value="1"/>
</dbReference>
<feature type="transmembrane region" description="Helical" evidence="14">
    <location>
        <begin position="591"/>
        <end position="612"/>
    </location>
</feature>
<evidence type="ECO:0000256" key="7">
    <source>
        <dbReference type="ARBA" id="ARBA00022882"/>
    </source>
</evidence>
<feature type="region of interest" description="Disordered" evidence="13">
    <location>
        <begin position="683"/>
        <end position="719"/>
    </location>
</feature>
<keyword evidence="9 14" id="KW-1133">Transmembrane helix</keyword>
<evidence type="ECO:0000256" key="4">
    <source>
        <dbReference type="ARBA" id="ARBA00022538"/>
    </source>
</evidence>
<dbReference type="InterPro" id="IPR012340">
    <property type="entry name" value="NA-bd_OB-fold"/>
</dbReference>
<dbReference type="Gene3D" id="3.30.710.10">
    <property type="entry name" value="Potassium Channel Kv1.1, Chain A"/>
    <property type="match status" value="1"/>
</dbReference>
<evidence type="ECO:0000256" key="5">
    <source>
        <dbReference type="ARBA" id="ARBA00022692"/>
    </source>
</evidence>
<dbReference type="InterPro" id="IPR028325">
    <property type="entry name" value="VG_K_chnl"/>
</dbReference>
<feature type="transmembrane region" description="Helical" evidence="14">
    <location>
        <begin position="482"/>
        <end position="503"/>
    </location>
</feature>
<evidence type="ECO:0000256" key="11">
    <source>
        <dbReference type="ARBA" id="ARBA00023136"/>
    </source>
</evidence>
<dbReference type="InterPro" id="IPR003131">
    <property type="entry name" value="T1-type_BTB"/>
</dbReference>
<dbReference type="SUPFAM" id="SSF50249">
    <property type="entry name" value="Nucleic acid-binding proteins"/>
    <property type="match status" value="1"/>
</dbReference>
<evidence type="ECO:0000313" key="18">
    <source>
        <dbReference type="Proteomes" id="UP000835052"/>
    </source>
</evidence>
<evidence type="ECO:0000256" key="9">
    <source>
        <dbReference type="ARBA" id="ARBA00022989"/>
    </source>
</evidence>
<evidence type="ECO:0000256" key="3">
    <source>
        <dbReference type="ARBA" id="ARBA00022475"/>
    </source>
</evidence>
<feature type="transmembrane region" description="Helical" evidence="14">
    <location>
        <begin position="515"/>
        <end position="539"/>
    </location>
</feature>
<dbReference type="SUPFAM" id="SSF54695">
    <property type="entry name" value="POZ domain"/>
    <property type="match status" value="1"/>
</dbReference>
<comment type="subcellular location">
    <subcellularLocation>
        <location evidence="1">Cell membrane</location>
        <topology evidence="1">Multi-pass membrane protein</topology>
    </subcellularLocation>
</comment>
<dbReference type="PRINTS" id="PR01491">
    <property type="entry name" value="KVCHANNEL"/>
</dbReference>
<accession>A0A8S1GZR5</accession>